<dbReference type="Gene3D" id="1.10.10.10">
    <property type="entry name" value="Winged helix-like DNA-binding domain superfamily/Winged helix DNA-binding domain"/>
    <property type="match status" value="1"/>
</dbReference>
<dbReference type="InterPro" id="IPR023187">
    <property type="entry name" value="Tscrpt_reg_MarR-type_CS"/>
</dbReference>
<gene>
    <name evidence="5" type="ORF">SAMN05428953_102508</name>
</gene>
<dbReference type="InterPro" id="IPR000835">
    <property type="entry name" value="HTH_MarR-typ"/>
</dbReference>
<keyword evidence="1" id="KW-0805">Transcription regulation</keyword>
<keyword evidence="3" id="KW-0804">Transcription</keyword>
<evidence type="ECO:0000313" key="5">
    <source>
        <dbReference type="EMBL" id="SDI65169.1"/>
    </source>
</evidence>
<dbReference type="InterPro" id="IPR036388">
    <property type="entry name" value="WH-like_DNA-bd_sf"/>
</dbReference>
<evidence type="ECO:0000259" key="4">
    <source>
        <dbReference type="PROSITE" id="PS50995"/>
    </source>
</evidence>
<dbReference type="GO" id="GO:0006950">
    <property type="term" value="P:response to stress"/>
    <property type="evidence" value="ECO:0007669"/>
    <property type="project" value="TreeGrafter"/>
</dbReference>
<sequence>MPVSPEALEAAHLIDRLERLARSGEQSGRLNPAQWDALRYLARANRFSRTPAALADYLASTRGTVSRTLASLEYKGYVSRGPSARDGRSVEFALTPKAEHALARDPLRIVATDIEQATDGNVAKLLDGLRRTLRNSIARNNGRAFGACLSCWHFRVRVRLSSRTPHHCGLLDEPLSEADSRTICVEQEPAAAA</sequence>
<dbReference type="SUPFAM" id="SSF46785">
    <property type="entry name" value="Winged helix' DNA-binding domain"/>
    <property type="match status" value="1"/>
</dbReference>
<keyword evidence="6" id="KW-1185">Reference proteome</keyword>
<dbReference type="SMART" id="SM00347">
    <property type="entry name" value="HTH_MARR"/>
    <property type="match status" value="1"/>
</dbReference>
<reference evidence="6" key="1">
    <citation type="submission" date="2016-10" db="EMBL/GenBank/DDBJ databases">
        <authorList>
            <person name="Varghese N."/>
            <person name="Submissions S."/>
        </authorList>
    </citation>
    <scope>NUCLEOTIDE SEQUENCE [LARGE SCALE GENOMIC DNA]</scope>
    <source>
        <strain evidence="6">CGMCC 1.11022</strain>
    </source>
</reference>
<dbReference type="EMBL" id="FNEE01000002">
    <property type="protein sequence ID" value="SDI65169.1"/>
    <property type="molecule type" value="Genomic_DNA"/>
</dbReference>
<dbReference type="PANTHER" id="PTHR33164:SF89">
    <property type="entry name" value="MARR FAMILY REGULATORY PROTEIN"/>
    <property type="match status" value="1"/>
</dbReference>
<dbReference type="AlphaFoldDB" id="A0A1G8MB52"/>
<evidence type="ECO:0000256" key="1">
    <source>
        <dbReference type="ARBA" id="ARBA00023015"/>
    </source>
</evidence>
<dbReference type="PROSITE" id="PS50995">
    <property type="entry name" value="HTH_MARR_2"/>
    <property type="match status" value="1"/>
</dbReference>
<dbReference type="Proteomes" id="UP000198894">
    <property type="component" value="Unassembled WGS sequence"/>
</dbReference>
<dbReference type="Pfam" id="PF12802">
    <property type="entry name" value="MarR_2"/>
    <property type="match status" value="1"/>
</dbReference>
<evidence type="ECO:0000256" key="2">
    <source>
        <dbReference type="ARBA" id="ARBA00023125"/>
    </source>
</evidence>
<dbReference type="GO" id="GO:0003700">
    <property type="term" value="F:DNA-binding transcription factor activity"/>
    <property type="evidence" value="ECO:0007669"/>
    <property type="project" value="InterPro"/>
</dbReference>
<accession>A0A1G8MB52</accession>
<keyword evidence="2 5" id="KW-0238">DNA-binding</keyword>
<dbReference type="RefSeq" id="WP_077376548.1">
    <property type="nucleotide sequence ID" value="NZ_FNEE01000002.1"/>
</dbReference>
<dbReference type="GO" id="GO:0003677">
    <property type="term" value="F:DNA binding"/>
    <property type="evidence" value="ECO:0007669"/>
    <property type="project" value="UniProtKB-KW"/>
</dbReference>
<organism evidence="5 6">
    <name type="scientific">Mesorhizobium muleiense</name>
    <dbReference type="NCBI Taxonomy" id="1004279"/>
    <lineage>
        <taxon>Bacteria</taxon>
        <taxon>Pseudomonadati</taxon>
        <taxon>Pseudomonadota</taxon>
        <taxon>Alphaproteobacteria</taxon>
        <taxon>Hyphomicrobiales</taxon>
        <taxon>Phyllobacteriaceae</taxon>
        <taxon>Mesorhizobium</taxon>
    </lineage>
</organism>
<dbReference type="InterPro" id="IPR039422">
    <property type="entry name" value="MarR/SlyA-like"/>
</dbReference>
<dbReference type="PANTHER" id="PTHR33164">
    <property type="entry name" value="TRANSCRIPTIONAL REGULATOR, MARR FAMILY"/>
    <property type="match status" value="1"/>
</dbReference>
<feature type="domain" description="HTH marR-type" evidence="4">
    <location>
        <begin position="1"/>
        <end position="134"/>
    </location>
</feature>
<evidence type="ECO:0000313" key="6">
    <source>
        <dbReference type="Proteomes" id="UP000198894"/>
    </source>
</evidence>
<dbReference type="InterPro" id="IPR036390">
    <property type="entry name" value="WH_DNA-bd_sf"/>
</dbReference>
<dbReference type="PROSITE" id="PS01117">
    <property type="entry name" value="HTH_MARR_1"/>
    <property type="match status" value="1"/>
</dbReference>
<protein>
    <submittedName>
        <fullName evidence="5">DNA-binding transcriptional regulator, MarR family</fullName>
    </submittedName>
</protein>
<proteinExistence type="predicted"/>
<evidence type="ECO:0000256" key="3">
    <source>
        <dbReference type="ARBA" id="ARBA00023163"/>
    </source>
</evidence>
<name>A0A1G8MB52_9HYPH</name>